<feature type="compositionally biased region" description="Polar residues" evidence="1">
    <location>
        <begin position="165"/>
        <end position="182"/>
    </location>
</feature>
<protein>
    <recommendedName>
        <fullName evidence="5">Transmembrane protein</fullName>
    </recommendedName>
</protein>
<feature type="region of interest" description="Disordered" evidence="1">
    <location>
        <begin position="313"/>
        <end position="344"/>
    </location>
</feature>
<reference evidence="3 4" key="1">
    <citation type="journal article" date="2019" name="Nat. Ecol. Evol.">
        <title>Megaphylogeny resolves global patterns of mushroom evolution.</title>
        <authorList>
            <person name="Varga T."/>
            <person name="Krizsan K."/>
            <person name="Foldi C."/>
            <person name="Dima B."/>
            <person name="Sanchez-Garcia M."/>
            <person name="Sanchez-Ramirez S."/>
            <person name="Szollosi G.J."/>
            <person name="Szarkandi J.G."/>
            <person name="Papp V."/>
            <person name="Albert L."/>
            <person name="Andreopoulos W."/>
            <person name="Angelini C."/>
            <person name="Antonin V."/>
            <person name="Barry K.W."/>
            <person name="Bougher N.L."/>
            <person name="Buchanan P."/>
            <person name="Buyck B."/>
            <person name="Bense V."/>
            <person name="Catcheside P."/>
            <person name="Chovatia M."/>
            <person name="Cooper J."/>
            <person name="Damon W."/>
            <person name="Desjardin D."/>
            <person name="Finy P."/>
            <person name="Geml J."/>
            <person name="Haridas S."/>
            <person name="Hughes K."/>
            <person name="Justo A."/>
            <person name="Karasinski D."/>
            <person name="Kautmanova I."/>
            <person name="Kiss B."/>
            <person name="Kocsube S."/>
            <person name="Kotiranta H."/>
            <person name="LaButti K.M."/>
            <person name="Lechner B.E."/>
            <person name="Liimatainen K."/>
            <person name="Lipzen A."/>
            <person name="Lukacs Z."/>
            <person name="Mihaltcheva S."/>
            <person name="Morgado L.N."/>
            <person name="Niskanen T."/>
            <person name="Noordeloos M.E."/>
            <person name="Ohm R.A."/>
            <person name="Ortiz-Santana B."/>
            <person name="Ovrebo C."/>
            <person name="Racz N."/>
            <person name="Riley R."/>
            <person name="Savchenko A."/>
            <person name="Shiryaev A."/>
            <person name="Soop K."/>
            <person name="Spirin V."/>
            <person name="Szebenyi C."/>
            <person name="Tomsovsky M."/>
            <person name="Tulloss R.E."/>
            <person name="Uehling J."/>
            <person name="Grigoriev I.V."/>
            <person name="Vagvolgyi C."/>
            <person name="Papp T."/>
            <person name="Martin F.M."/>
            <person name="Miettinen O."/>
            <person name="Hibbett D.S."/>
            <person name="Nagy L.G."/>
        </authorList>
    </citation>
    <scope>NUCLEOTIDE SEQUENCE [LARGE SCALE GENOMIC DNA]</scope>
    <source>
        <strain evidence="3 4">OMC1185</strain>
    </source>
</reference>
<dbReference type="AlphaFoldDB" id="A0A5C3NCU0"/>
<proteinExistence type="predicted"/>
<accession>A0A5C3NCU0</accession>
<dbReference type="OrthoDB" id="2983908at2759"/>
<keyword evidence="4" id="KW-1185">Reference proteome</keyword>
<feature type="compositionally biased region" description="Basic residues" evidence="1">
    <location>
        <begin position="259"/>
        <end position="268"/>
    </location>
</feature>
<evidence type="ECO:0008006" key="5">
    <source>
        <dbReference type="Google" id="ProtNLM"/>
    </source>
</evidence>
<organism evidence="3 4">
    <name type="scientific">Heliocybe sulcata</name>
    <dbReference type="NCBI Taxonomy" id="5364"/>
    <lineage>
        <taxon>Eukaryota</taxon>
        <taxon>Fungi</taxon>
        <taxon>Dikarya</taxon>
        <taxon>Basidiomycota</taxon>
        <taxon>Agaricomycotina</taxon>
        <taxon>Agaricomycetes</taxon>
        <taxon>Gloeophyllales</taxon>
        <taxon>Gloeophyllaceae</taxon>
        <taxon>Heliocybe</taxon>
    </lineage>
</organism>
<keyword evidence="2" id="KW-1133">Transmembrane helix</keyword>
<feature type="compositionally biased region" description="Basic and acidic residues" evidence="1">
    <location>
        <begin position="449"/>
        <end position="465"/>
    </location>
</feature>
<evidence type="ECO:0000313" key="3">
    <source>
        <dbReference type="EMBL" id="TFK55140.1"/>
    </source>
</evidence>
<evidence type="ECO:0000256" key="2">
    <source>
        <dbReference type="SAM" id="Phobius"/>
    </source>
</evidence>
<feature type="compositionally biased region" description="Low complexity" evidence="1">
    <location>
        <begin position="321"/>
        <end position="336"/>
    </location>
</feature>
<feature type="compositionally biased region" description="Basic and acidic residues" evidence="1">
    <location>
        <begin position="249"/>
        <end position="258"/>
    </location>
</feature>
<dbReference type="STRING" id="5364.A0A5C3NCU0"/>
<feature type="region of interest" description="Disordered" evidence="1">
    <location>
        <begin position="162"/>
        <end position="185"/>
    </location>
</feature>
<dbReference type="Proteomes" id="UP000305948">
    <property type="component" value="Unassembled WGS sequence"/>
</dbReference>
<dbReference type="EMBL" id="ML213505">
    <property type="protein sequence ID" value="TFK55140.1"/>
    <property type="molecule type" value="Genomic_DNA"/>
</dbReference>
<keyword evidence="2" id="KW-0812">Transmembrane</keyword>
<sequence>MLGSATPTLSVSTPIVQAVAPATSRLMSTLLATSSLLVSSTASLAIPRNSAAATQHATSNPSNHIRTVIIVLVSLGCAFLSVGLCVILRACRRPKRRNLPTPSLPILQDAYQEKGSPDESPIFGGQERLSDNMEHRWTWTPYPQPQGAFPISEQIDIAGLPLSASGPNQRRQSHKLQVSTTFPDPPQAQVVTNVRRESRAIVDENGKRAVSRLSTISYASPRVDYHVADPHAIGLALDSAGMPVVTGEHLSEGHEGKQAKRASRRKSSSRVADKRDTYTSLYGGGEVTSPVADRYIPPVPIVDAPVPALARGRERIKGPYSSTSLRASASASSSSSNVNPFEDVRRIPVPPLPAMEKSEARRARDTKAITAVLGLSSPPSPEMTIYPDDSLSVVADMRAHPMPTRKPVPDPSPSLEASASLGNLMLNGFETPVQSQSFEESESSSILAREQHFKYKAKSSSDKPPRVPSPPVMPSLAQMAMQQANPDEYAAYSCPTYSIYGYYTEEERKSRYGDFRTSTFR</sequence>
<keyword evidence="2" id="KW-0472">Membrane</keyword>
<feature type="transmembrane region" description="Helical" evidence="2">
    <location>
        <begin position="28"/>
        <end position="46"/>
    </location>
</feature>
<evidence type="ECO:0000256" key="1">
    <source>
        <dbReference type="SAM" id="MobiDB-lite"/>
    </source>
</evidence>
<gene>
    <name evidence="3" type="ORF">OE88DRAFT_1653817</name>
</gene>
<feature type="region of interest" description="Disordered" evidence="1">
    <location>
        <begin position="440"/>
        <end position="473"/>
    </location>
</feature>
<feature type="region of interest" description="Disordered" evidence="1">
    <location>
        <begin position="247"/>
        <end position="284"/>
    </location>
</feature>
<name>A0A5C3NCU0_9AGAM</name>
<evidence type="ECO:0000313" key="4">
    <source>
        <dbReference type="Proteomes" id="UP000305948"/>
    </source>
</evidence>
<feature type="transmembrane region" description="Helical" evidence="2">
    <location>
        <begin position="67"/>
        <end position="90"/>
    </location>
</feature>